<dbReference type="PANTHER" id="PTHR14969">
    <property type="entry name" value="SPHINGOSINE-1-PHOSPHATE PHOSPHOHYDROLASE"/>
    <property type="match status" value="1"/>
</dbReference>
<dbReference type="RefSeq" id="WP_007317048.1">
    <property type="nucleotide sequence ID" value="NZ_BAEH01000037.1"/>
</dbReference>
<dbReference type="Pfam" id="PF01569">
    <property type="entry name" value="PAP2"/>
    <property type="match status" value="1"/>
</dbReference>
<dbReference type="AlphaFoldDB" id="H0QY10"/>
<dbReference type="SUPFAM" id="SSF48317">
    <property type="entry name" value="Acid phosphatase/Vanadium-dependent haloperoxidase"/>
    <property type="match status" value="1"/>
</dbReference>
<dbReference type="eggNOG" id="COG0671">
    <property type="taxonomic scope" value="Bacteria"/>
</dbReference>
<protein>
    <recommendedName>
        <fullName evidence="2">Phosphatidic acid phosphatase type 2/haloperoxidase domain-containing protein</fullName>
    </recommendedName>
</protein>
<name>H0QY10_9ACTN</name>
<dbReference type="STRING" id="1077974.GOEFS_037_00140"/>
<feature type="domain" description="Phosphatidic acid phosphatase type 2/haloperoxidase" evidence="2">
    <location>
        <begin position="60"/>
        <end position="173"/>
    </location>
</feature>
<feature type="transmembrane region" description="Helical" evidence="1">
    <location>
        <begin position="33"/>
        <end position="53"/>
    </location>
</feature>
<accession>H0QY10</accession>
<feature type="transmembrane region" description="Helical" evidence="1">
    <location>
        <begin position="101"/>
        <end position="123"/>
    </location>
</feature>
<dbReference type="PANTHER" id="PTHR14969:SF13">
    <property type="entry name" value="AT30094P"/>
    <property type="match status" value="1"/>
</dbReference>
<sequence>MILEQTTVDVDVYRWVTERRSEPWITVSHTVTFFGNTIPLTIIAVAVVCGLSVRRHYSTAVFVGAGALLGYLLMVALKAIFGRERPPEPDRLLDISTHSFPSGHAMMSTICYGLFAIAAFHLSRWIREHWWVLAVAPVLALLIGMSRIYLGVHWLTDVLAGWAIGAVWLALCVALWRRWRPPVVDRQDRQS</sequence>
<feature type="transmembrane region" description="Helical" evidence="1">
    <location>
        <begin position="130"/>
        <end position="152"/>
    </location>
</feature>
<dbReference type="OrthoDB" id="5289372at2"/>
<dbReference type="CDD" id="cd03392">
    <property type="entry name" value="PAP2_like_2"/>
    <property type="match status" value="1"/>
</dbReference>
<evidence type="ECO:0000313" key="4">
    <source>
        <dbReference type="Proteomes" id="UP000035034"/>
    </source>
</evidence>
<dbReference type="Proteomes" id="UP000035034">
    <property type="component" value="Unassembled WGS sequence"/>
</dbReference>
<feature type="transmembrane region" description="Helical" evidence="1">
    <location>
        <begin position="158"/>
        <end position="176"/>
    </location>
</feature>
<dbReference type="Gene3D" id="1.20.144.10">
    <property type="entry name" value="Phosphatidic acid phosphatase type 2/haloperoxidase"/>
    <property type="match status" value="2"/>
</dbReference>
<reference evidence="3 4" key="1">
    <citation type="submission" date="2011-12" db="EMBL/GenBank/DDBJ databases">
        <title>Whole genome shotgun sequence of Gordonia effusa NBRC 100432.</title>
        <authorList>
            <person name="Yoshida I."/>
            <person name="Takarada H."/>
            <person name="Hosoyama A."/>
            <person name="Tsuchikane K."/>
            <person name="Katsumata H."/>
            <person name="Yamazaki S."/>
            <person name="Fujita N."/>
        </authorList>
    </citation>
    <scope>NUCLEOTIDE SEQUENCE [LARGE SCALE GENOMIC DNA]</scope>
    <source>
        <strain evidence="3 4">NBRC 100432</strain>
    </source>
</reference>
<evidence type="ECO:0000313" key="3">
    <source>
        <dbReference type="EMBL" id="GAB17711.1"/>
    </source>
</evidence>
<keyword evidence="1" id="KW-0472">Membrane</keyword>
<feature type="transmembrane region" description="Helical" evidence="1">
    <location>
        <begin position="60"/>
        <end position="81"/>
    </location>
</feature>
<evidence type="ECO:0000256" key="1">
    <source>
        <dbReference type="SAM" id="Phobius"/>
    </source>
</evidence>
<organism evidence="3 4">
    <name type="scientific">Gordonia effusa NBRC 100432</name>
    <dbReference type="NCBI Taxonomy" id="1077974"/>
    <lineage>
        <taxon>Bacteria</taxon>
        <taxon>Bacillati</taxon>
        <taxon>Actinomycetota</taxon>
        <taxon>Actinomycetes</taxon>
        <taxon>Mycobacteriales</taxon>
        <taxon>Gordoniaceae</taxon>
        <taxon>Gordonia</taxon>
    </lineage>
</organism>
<gene>
    <name evidence="3" type="ORF">GOEFS_037_00140</name>
</gene>
<keyword evidence="1" id="KW-1133">Transmembrane helix</keyword>
<dbReference type="SMART" id="SM00014">
    <property type="entry name" value="acidPPc"/>
    <property type="match status" value="1"/>
</dbReference>
<keyword evidence="4" id="KW-1185">Reference proteome</keyword>
<dbReference type="EMBL" id="BAEH01000037">
    <property type="protein sequence ID" value="GAB17711.1"/>
    <property type="molecule type" value="Genomic_DNA"/>
</dbReference>
<evidence type="ECO:0000259" key="2">
    <source>
        <dbReference type="SMART" id="SM00014"/>
    </source>
</evidence>
<dbReference type="InterPro" id="IPR000326">
    <property type="entry name" value="PAP2/HPO"/>
</dbReference>
<keyword evidence="1" id="KW-0812">Transmembrane</keyword>
<comment type="caution">
    <text evidence="3">The sequence shown here is derived from an EMBL/GenBank/DDBJ whole genome shotgun (WGS) entry which is preliminary data.</text>
</comment>
<dbReference type="InterPro" id="IPR036938">
    <property type="entry name" value="PAP2/HPO_sf"/>
</dbReference>
<proteinExistence type="predicted"/>